<evidence type="ECO:0000313" key="3">
    <source>
        <dbReference type="EMBL" id="GEO87028.1"/>
    </source>
</evidence>
<dbReference type="AlphaFoldDB" id="A0A512HNJ4"/>
<sequence length="115" mass="12157">MTNRKLLLAAVAGAAILAAFASQALPLHALRIDGATTDVVNADYDEHRGKGHHEGHRRYGTEDGRYAANDCRGDDEDDDDGDAACGGRGVPMQQNANPPSNGLFTPGSKPRAQMN</sequence>
<gene>
    <name evidence="3" type="ORF">RNA01_39600</name>
</gene>
<dbReference type="EMBL" id="BJZP01000028">
    <property type="protein sequence ID" value="GEO87028.1"/>
    <property type="molecule type" value="Genomic_DNA"/>
</dbReference>
<proteinExistence type="predicted"/>
<accession>A0A512HNJ4</accession>
<dbReference type="RefSeq" id="WP_147181890.1">
    <property type="nucleotide sequence ID" value="NZ_BJZP01000028.1"/>
</dbReference>
<feature type="region of interest" description="Disordered" evidence="1">
    <location>
        <begin position="45"/>
        <end position="115"/>
    </location>
</feature>
<reference evidence="3 4" key="1">
    <citation type="submission" date="2019-07" db="EMBL/GenBank/DDBJ databases">
        <title>Whole genome shotgun sequence of Rhizobium naphthalenivorans NBRC 107585.</title>
        <authorList>
            <person name="Hosoyama A."/>
            <person name="Uohara A."/>
            <person name="Ohji S."/>
            <person name="Ichikawa N."/>
        </authorList>
    </citation>
    <scope>NUCLEOTIDE SEQUENCE [LARGE SCALE GENOMIC DNA]</scope>
    <source>
        <strain evidence="3 4">NBRC 107585</strain>
    </source>
</reference>
<feature type="signal peptide" evidence="2">
    <location>
        <begin position="1"/>
        <end position="24"/>
    </location>
</feature>
<comment type="caution">
    <text evidence="3">The sequence shown here is derived from an EMBL/GenBank/DDBJ whole genome shotgun (WGS) entry which is preliminary data.</text>
</comment>
<keyword evidence="2" id="KW-0732">Signal</keyword>
<evidence type="ECO:0000256" key="2">
    <source>
        <dbReference type="SAM" id="SignalP"/>
    </source>
</evidence>
<evidence type="ECO:0000256" key="1">
    <source>
        <dbReference type="SAM" id="MobiDB-lite"/>
    </source>
</evidence>
<feature type="chain" id="PRO_5021932177" evidence="2">
    <location>
        <begin position="25"/>
        <end position="115"/>
    </location>
</feature>
<keyword evidence="4" id="KW-1185">Reference proteome</keyword>
<feature type="compositionally biased region" description="Acidic residues" evidence="1">
    <location>
        <begin position="73"/>
        <end position="82"/>
    </location>
</feature>
<dbReference type="Proteomes" id="UP000321717">
    <property type="component" value="Unassembled WGS sequence"/>
</dbReference>
<feature type="compositionally biased region" description="Polar residues" evidence="1">
    <location>
        <begin position="92"/>
        <end position="103"/>
    </location>
</feature>
<protein>
    <submittedName>
        <fullName evidence="3">Uncharacterized protein</fullName>
    </submittedName>
</protein>
<organism evidence="3 4">
    <name type="scientific">Ciceribacter naphthalenivorans</name>
    <dbReference type="NCBI Taxonomy" id="1118451"/>
    <lineage>
        <taxon>Bacteria</taxon>
        <taxon>Pseudomonadati</taxon>
        <taxon>Pseudomonadota</taxon>
        <taxon>Alphaproteobacteria</taxon>
        <taxon>Hyphomicrobiales</taxon>
        <taxon>Rhizobiaceae</taxon>
        <taxon>Ciceribacter</taxon>
    </lineage>
</organism>
<name>A0A512HNJ4_9HYPH</name>
<evidence type="ECO:0000313" key="4">
    <source>
        <dbReference type="Proteomes" id="UP000321717"/>
    </source>
</evidence>